<sequence length="509" mass="59437">MRELLDSKSKKRVAVIEKIFYSSNHICTQSELLEQLDMTYPTLLSVIDGINNDVVRFGYSDFSISRHSHPQSYSININKSISIQLLVHAYIRESSKFQLLELLLTSSFPNLQLLSKSLYISYNSLRKDIKELNQFLKKNGIKISAKEGVRLEGDEIGIRLFYTFLYLNVYGGDSWPFSFIQYFEITRILENCPKEIYIAHSIDKSMLIHYYLAVHLLRVRQGFLIPESREFAIALYTPYPEESIESFNLFMNNLNVYVPNITNKIQLFTSRILLSVFLAFGNYSSIDKVPPFFYLENQFNQNKFLETVFFITNQVDQHLSIPFSEREKEKLLYSLLSVTYRFFLFKGLSMDLSSVIMGFSEIERNLKKIHKMKHLKCLVQQMMELEELAILEPFKKELGDNYLLILEKRIDFSKHTLPIKVAILSVISNETATFDFMSHFSNYYNICVTDRMEKNIDLFISDFPLSPSVISRLSIHQPIVYVNTRWTETDYTKVNTILAGISAENFINK</sequence>
<dbReference type="InterPro" id="IPR050661">
    <property type="entry name" value="BglG_antiterminators"/>
</dbReference>
<evidence type="ECO:0000259" key="3">
    <source>
        <dbReference type="Pfam" id="PF05043"/>
    </source>
</evidence>
<evidence type="ECO:0000256" key="2">
    <source>
        <dbReference type="ARBA" id="ARBA00023163"/>
    </source>
</evidence>
<name>A0A1E5GPE2_9ENTE</name>
<feature type="domain" description="Mga helix-turn-helix" evidence="3">
    <location>
        <begin position="81"/>
        <end position="166"/>
    </location>
</feature>
<evidence type="ECO:0000313" key="4">
    <source>
        <dbReference type="EMBL" id="OEG14567.1"/>
    </source>
</evidence>
<dbReference type="InterPro" id="IPR036388">
    <property type="entry name" value="WH-like_DNA-bd_sf"/>
</dbReference>
<dbReference type="PATRIC" id="fig|332950.4.peg.3301"/>
<dbReference type="PANTHER" id="PTHR30185:SF12">
    <property type="entry name" value="TRANSCRIPTIONAL REGULATOR MANR"/>
    <property type="match status" value="1"/>
</dbReference>
<keyword evidence="2" id="KW-0804">Transcription</keyword>
<organism evidence="4 5">
    <name type="scientific">Enterococcus termitis</name>
    <dbReference type="NCBI Taxonomy" id="332950"/>
    <lineage>
        <taxon>Bacteria</taxon>
        <taxon>Bacillati</taxon>
        <taxon>Bacillota</taxon>
        <taxon>Bacilli</taxon>
        <taxon>Lactobacillales</taxon>
        <taxon>Enterococcaceae</taxon>
        <taxon>Enterococcus</taxon>
    </lineage>
</organism>
<dbReference type="InterPro" id="IPR007737">
    <property type="entry name" value="Mga_HTH"/>
</dbReference>
<evidence type="ECO:0000256" key="1">
    <source>
        <dbReference type="ARBA" id="ARBA00023015"/>
    </source>
</evidence>
<comment type="caution">
    <text evidence="4">The sequence shown here is derived from an EMBL/GenBank/DDBJ whole genome shotgun (WGS) entry which is preliminary data.</text>
</comment>
<protein>
    <submittedName>
        <fullName evidence="4">Transcriptional regulator</fullName>
    </submittedName>
</protein>
<dbReference type="Pfam" id="PF05043">
    <property type="entry name" value="Mga"/>
    <property type="match status" value="1"/>
</dbReference>
<dbReference type="OrthoDB" id="2172966at2"/>
<evidence type="ECO:0000313" key="5">
    <source>
        <dbReference type="Proteomes" id="UP000095094"/>
    </source>
</evidence>
<keyword evidence="5" id="KW-1185">Reference proteome</keyword>
<dbReference type="PANTHER" id="PTHR30185">
    <property type="entry name" value="CRYPTIC BETA-GLUCOSIDE BGL OPERON ANTITERMINATOR"/>
    <property type="match status" value="1"/>
</dbReference>
<gene>
    <name evidence="4" type="ORF">BCR25_19245</name>
</gene>
<dbReference type="Proteomes" id="UP000095094">
    <property type="component" value="Unassembled WGS sequence"/>
</dbReference>
<dbReference type="AlphaFoldDB" id="A0A1E5GPE2"/>
<accession>A0A1E5GPE2</accession>
<dbReference type="EMBL" id="MIJY01000021">
    <property type="protein sequence ID" value="OEG14567.1"/>
    <property type="molecule type" value="Genomic_DNA"/>
</dbReference>
<dbReference type="Gene3D" id="1.10.10.10">
    <property type="entry name" value="Winged helix-like DNA-binding domain superfamily/Winged helix DNA-binding domain"/>
    <property type="match status" value="1"/>
</dbReference>
<dbReference type="RefSeq" id="WP_069663529.1">
    <property type="nucleotide sequence ID" value="NZ_JBHUJJ010000001.1"/>
</dbReference>
<reference evidence="5" key="1">
    <citation type="submission" date="2016-09" db="EMBL/GenBank/DDBJ databases">
        <authorList>
            <person name="Gulvik C.A."/>
        </authorList>
    </citation>
    <scope>NUCLEOTIDE SEQUENCE [LARGE SCALE GENOMIC DNA]</scope>
    <source>
        <strain evidence="5">LMG 8895</strain>
    </source>
</reference>
<keyword evidence="1" id="KW-0805">Transcription regulation</keyword>
<proteinExistence type="predicted"/>